<dbReference type="Proteomes" id="UP000663828">
    <property type="component" value="Unassembled WGS sequence"/>
</dbReference>
<keyword evidence="3" id="KW-1185">Reference proteome</keyword>
<name>A0A815VCP6_ADIRI</name>
<dbReference type="Proteomes" id="UP000663852">
    <property type="component" value="Unassembled WGS sequence"/>
</dbReference>
<sequence length="105" mass="12009">MPPKINKQSFIQNHQETTNLASSSNSDNEDDNDIVIIPPPSNNLAAEILLDINRFLKDENQRLKVEIENLKAKLFEKTTIDSENCVLRLDRVALNQTDQEQHLVL</sequence>
<dbReference type="EMBL" id="CAJNOJ010000847">
    <property type="protein sequence ID" value="CAF1528421.1"/>
    <property type="molecule type" value="Genomic_DNA"/>
</dbReference>
<gene>
    <name evidence="1" type="ORF">EDS130_LOCUS44373</name>
    <name evidence="2" type="ORF">XAT740_LOCUS54700</name>
</gene>
<evidence type="ECO:0000313" key="1">
    <source>
        <dbReference type="EMBL" id="CAF1528421.1"/>
    </source>
</evidence>
<evidence type="ECO:0000313" key="2">
    <source>
        <dbReference type="EMBL" id="CAF1649450.1"/>
    </source>
</evidence>
<reference evidence="1" key="1">
    <citation type="submission" date="2021-02" db="EMBL/GenBank/DDBJ databases">
        <authorList>
            <person name="Nowell W R."/>
        </authorList>
    </citation>
    <scope>NUCLEOTIDE SEQUENCE</scope>
</reference>
<accession>A0A815VCP6</accession>
<evidence type="ECO:0000313" key="3">
    <source>
        <dbReference type="Proteomes" id="UP000663828"/>
    </source>
</evidence>
<organism evidence="1 4">
    <name type="scientific">Adineta ricciae</name>
    <name type="common">Rotifer</name>
    <dbReference type="NCBI Taxonomy" id="249248"/>
    <lineage>
        <taxon>Eukaryota</taxon>
        <taxon>Metazoa</taxon>
        <taxon>Spiralia</taxon>
        <taxon>Gnathifera</taxon>
        <taxon>Rotifera</taxon>
        <taxon>Eurotatoria</taxon>
        <taxon>Bdelloidea</taxon>
        <taxon>Adinetida</taxon>
        <taxon>Adinetidae</taxon>
        <taxon>Adineta</taxon>
    </lineage>
</organism>
<comment type="caution">
    <text evidence="1">The sequence shown here is derived from an EMBL/GenBank/DDBJ whole genome shotgun (WGS) entry which is preliminary data.</text>
</comment>
<proteinExistence type="predicted"/>
<evidence type="ECO:0000313" key="4">
    <source>
        <dbReference type="Proteomes" id="UP000663852"/>
    </source>
</evidence>
<protein>
    <submittedName>
        <fullName evidence="1">Uncharacterized protein</fullName>
    </submittedName>
</protein>
<dbReference type="EMBL" id="CAJNOR010009920">
    <property type="protein sequence ID" value="CAF1649450.1"/>
    <property type="molecule type" value="Genomic_DNA"/>
</dbReference>
<dbReference type="AlphaFoldDB" id="A0A815VCP6"/>